<dbReference type="InterPro" id="IPR000836">
    <property type="entry name" value="PRTase_dom"/>
</dbReference>
<evidence type="ECO:0000256" key="1">
    <source>
        <dbReference type="ARBA" id="ARBA00008007"/>
    </source>
</evidence>
<evidence type="ECO:0000313" key="4">
    <source>
        <dbReference type="EMBL" id="OIQ97721.1"/>
    </source>
</evidence>
<dbReference type="Gene3D" id="3.40.50.2020">
    <property type="match status" value="1"/>
</dbReference>
<name>A0A1J5RPP7_9ZZZZ</name>
<feature type="domain" description="Double zinc ribbon" evidence="3">
    <location>
        <begin position="17"/>
        <end position="68"/>
    </location>
</feature>
<comment type="caution">
    <text evidence="4">The sequence shown here is derived from an EMBL/GenBank/DDBJ whole genome shotgun (WGS) entry which is preliminary data.</text>
</comment>
<gene>
    <name evidence="4" type="primary">pyrE_9</name>
    <name evidence="4" type="ORF">GALL_201910</name>
</gene>
<proteinExistence type="inferred from homology"/>
<dbReference type="InterPro" id="IPR051910">
    <property type="entry name" value="ComF/GntX_DNA_util-trans"/>
</dbReference>
<dbReference type="SUPFAM" id="SSF53271">
    <property type="entry name" value="PRTase-like"/>
    <property type="match status" value="1"/>
</dbReference>
<dbReference type="AlphaFoldDB" id="A0A1J5RPP7"/>
<reference evidence="4" key="1">
    <citation type="submission" date="2016-10" db="EMBL/GenBank/DDBJ databases">
        <title>Sequence of Gallionella enrichment culture.</title>
        <authorList>
            <person name="Poehlein A."/>
            <person name="Muehling M."/>
            <person name="Daniel R."/>
        </authorList>
    </citation>
    <scope>NUCLEOTIDE SEQUENCE</scope>
</reference>
<dbReference type="EC" id="2.4.2.10" evidence="4"/>
<organism evidence="4">
    <name type="scientific">mine drainage metagenome</name>
    <dbReference type="NCBI Taxonomy" id="410659"/>
    <lineage>
        <taxon>unclassified sequences</taxon>
        <taxon>metagenomes</taxon>
        <taxon>ecological metagenomes</taxon>
    </lineage>
</organism>
<dbReference type="Pfam" id="PF18912">
    <property type="entry name" value="DZR_2"/>
    <property type="match status" value="1"/>
</dbReference>
<dbReference type="PANTHER" id="PTHR47505:SF1">
    <property type="entry name" value="DNA UTILIZATION PROTEIN YHGH"/>
    <property type="match status" value="1"/>
</dbReference>
<dbReference type="PANTHER" id="PTHR47505">
    <property type="entry name" value="DNA UTILIZATION PROTEIN YHGH"/>
    <property type="match status" value="1"/>
</dbReference>
<dbReference type="Pfam" id="PF00156">
    <property type="entry name" value="Pribosyltran"/>
    <property type="match status" value="1"/>
</dbReference>
<dbReference type="InterPro" id="IPR029057">
    <property type="entry name" value="PRTase-like"/>
</dbReference>
<comment type="similarity">
    <text evidence="1">Belongs to the ComF/GntX family.</text>
</comment>
<dbReference type="InterPro" id="IPR044005">
    <property type="entry name" value="DZR_2"/>
</dbReference>
<protein>
    <submittedName>
        <fullName evidence="4">Orotate phosphoribosyltransferase</fullName>
        <ecNumber evidence="4">2.4.2.10</ecNumber>
    </submittedName>
</protein>
<dbReference type="GO" id="GO:0004588">
    <property type="term" value="F:orotate phosphoribosyltransferase activity"/>
    <property type="evidence" value="ECO:0007669"/>
    <property type="project" value="UniProtKB-EC"/>
</dbReference>
<dbReference type="CDD" id="cd06223">
    <property type="entry name" value="PRTases_typeI"/>
    <property type="match status" value="1"/>
</dbReference>
<feature type="domain" description="Phosphoribosyltransferase" evidence="2">
    <location>
        <begin position="139"/>
        <end position="229"/>
    </location>
</feature>
<dbReference type="EMBL" id="MLJW01000128">
    <property type="protein sequence ID" value="OIQ97721.1"/>
    <property type="molecule type" value="Genomic_DNA"/>
</dbReference>
<keyword evidence="4" id="KW-0328">Glycosyltransferase</keyword>
<keyword evidence="4" id="KW-0808">Transferase</keyword>
<accession>A0A1J5RPP7</accession>
<evidence type="ECO:0000259" key="2">
    <source>
        <dbReference type="Pfam" id="PF00156"/>
    </source>
</evidence>
<sequence length="235" mass="25198">MSIYRAAAHAIRSMGAILLPQDCLLCGASAGPTLLCRGCADALPRLPRAACPVCALPAAAGAVCGSCLKQPPHFDATVAGFRYGFPLDRLVQALKYEHRLALAPWFARALLAGARPQGELVLALPLGARRLRERGFNQALEIARPLARALGLPLPIGTCIRAADTAPQASLPWRARQKNVRGAFECRQNLTGKSVLVIDDVMTSGATLNEFARTLKRHGAHRVTNWVVARTLSPR</sequence>
<evidence type="ECO:0000259" key="3">
    <source>
        <dbReference type="Pfam" id="PF18912"/>
    </source>
</evidence>